<dbReference type="EMBL" id="BAABFR010000010">
    <property type="protein sequence ID" value="GAA4386797.1"/>
    <property type="molecule type" value="Genomic_DNA"/>
</dbReference>
<sequence>MTAASVMLRNTNSSAIAASSSQGTGAQNFLTACINGCTVVSGSELGPMSVNRRSASAVVSPFRAAVSAPTGGVVDSGSDGSAGRGSGFMIGPDAVGHQMFGAGSGTPSVAGGGRPITPN</sequence>
<proteinExistence type="predicted"/>
<gene>
    <name evidence="2" type="ORF">GCM10023147_10540</name>
</gene>
<evidence type="ECO:0000313" key="2">
    <source>
        <dbReference type="EMBL" id="GAA4386797.1"/>
    </source>
</evidence>
<reference evidence="3" key="1">
    <citation type="journal article" date="2019" name="Int. J. Syst. Evol. Microbiol.">
        <title>The Global Catalogue of Microorganisms (GCM) 10K type strain sequencing project: providing services to taxonomists for standard genome sequencing and annotation.</title>
        <authorList>
            <consortium name="The Broad Institute Genomics Platform"/>
            <consortium name="The Broad Institute Genome Sequencing Center for Infectious Disease"/>
            <person name="Wu L."/>
            <person name="Ma J."/>
        </authorList>
    </citation>
    <scope>NUCLEOTIDE SEQUENCE [LARGE SCALE GENOMIC DNA]</scope>
    <source>
        <strain evidence="3">JCM 17688</strain>
    </source>
</reference>
<name>A0ABP8J8C1_9ACTN</name>
<feature type="region of interest" description="Disordered" evidence="1">
    <location>
        <begin position="99"/>
        <end position="119"/>
    </location>
</feature>
<feature type="region of interest" description="Disordered" evidence="1">
    <location>
        <begin position="68"/>
        <end position="87"/>
    </location>
</feature>
<organism evidence="2 3">
    <name type="scientific">Tsukamurella soli</name>
    <dbReference type="NCBI Taxonomy" id="644556"/>
    <lineage>
        <taxon>Bacteria</taxon>
        <taxon>Bacillati</taxon>
        <taxon>Actinomycetota</taxon>
        <taxon>Actinomycetes</taxon>
        <taxon>Mycobacteriales</taxon>
        <taxon>Tsukamurellaceae</taxon>
        <taxon>Tsukamurella</taxon>
    </lineage>
</organism>
<keyword evidence="3" id="KW-1185">Reference proteome</keyword>
<protein>
    <submittedName>
        <fullName evidence="2">Uncharacterized protein</fullName>
    </submittedName>
</protein>
<accession>A0ABP8J8C1</accession>
<evidence type="ECO:0000313" key="3">
    <source>
        <dbReference type="Proteomes" id="UP001500635"/>
    </source>
</evidence>
<comment type="caution">
    <text evidence="2">The sequence shown here is derived from an EMBL/GenBank/DDBJ whole genome shotgun (WGS) entry which is preliminary data.</text>
</comment>
<dbReference type="Proteomes" id="UP001500635">
    <property type="component" value="Unassembled WGS sequence"/>
</dbReference>
<feature type="compositionally biased region" description="Gly residues" evidence="1">
    <location>
        <begin position="110"/>
        <end position="119"/>
    </location>
</feature>
<evidence type="ECO:0000256" key="1">
    <source>
        <dbReference type="SAM" id="MobiDB-lite"/>
    </source>
</evidence>